<keyword evidence="4" id="KW-0560">Oxidoreductase</keyword>
<evidence type="ECO:0000259" key="7">
    <source>
        <dbReference type="PROSITE" id="PS51296"/>
    </source>
</evidence>
<organism evidence="8 9">
    <name type="scientific">Sorangium cellulosum</name>
    <name type="common">Polyangium cellulosum</name>
    <dbReference type="NCBI Taxonomy" id="56"/>
    <lineage>
        <taxon>Bacteria</taxon>
        <taxon>Pseudomonadati</taxon>
        <taxon>Myxococcota</taxon>
        <taxon>Polyangia</taxon>
        <taxon>Polyangiales</taxon>
        <taxon>Polyangiaceae</taxon>
        <taxon>Sorangium</taxon>
    </lineage>
</organism>
<comment type="caution">
    <text evidence="8">The sequence shown here is derived from an EMBL/GenBank/DDBJ whole genome shotgun (WGS) entry which is preliminary data.</text>
</comment>
<dbReference type="PROSITE" id="PS51296">
    <property type="entry name" value="RIESKE"/>
    <property type="match status" value="1"/>
</dbReference>
<keyword evidence="5" id="KW-0408">Iron</keyword>
<accession>A0A150R6Q1</accession>
<dbReference type="Proteomes" id="UP000075635">
    <property type="component" value="Unassembled WGS sequence"/>
</dbReference>
<dbReference type="GO" id="GO:0008203">
    <property type="term" value="P:cholesterol metabolic process"/>
    <property type="evidence" value="ECO:0007669"/>
    <property type="project" value="InterPro"/>
</dbReference>
<evidence type="ECO:0000313" key="9">
    <source>
        <dbReference type="Proteomes" id="UP000075635"/>
    </source>
</evidence>
<evidence type="ECO:0000313" key="8">
    <source>
        <dbReference type="EMBL" id="KYF75875.1"/>
    </source>
</evidence>
<dbReference type="GO" id="GO:0051537">
    <property type="term" value="F:2 iron, 2 sulfur cluster binding"/>
    <property type="evidence" value="ECO:0007669"/>
    <property type="project" value="UniProtKB-KW"/>
</dbReference>
<keyword evidence="6" id="KW-0411">Iron-sulfur</keyword>
<dbReference type="InterPro" id="IPR017941">
    <property type="entry name" value="Rieske_2Fe-2S"/>
</dbReference>
<protein>
    <recommendedName>
        <fullName evidence="7">Rieske domain-containing protein</fullName>
    </recommendedName>
</protein>
<dbReference type="Gene3D" id="3.90.380.10">
    <property type="entry name" value="Naphthalene 1,2-dioxygenase Alpha Subunit, Chain A, domain 1"/>
    <property type="match status" value="1"/>
</dbReference>
<dbReference type="SUPFAM" id="SSF55961">
    <property type="entry name" value="Bet v1-like"/>
    <property type="match status" value="1"/>
</dbReference>
<dbReference type="GO" id="GO:0046872">
    <property type="term" value="F:metal ion binding"/>
    <property type="evidence" value="ECO:0007669"/>
    <property type="project" value="UniProtKB-KW"/>
</dbReference>
<name>A0A150R6Q1_SORCE</name>
<keyword evidence="3" id="KW-0479">Metal-binding</keyword>
<feature type="domain" description="Rieske" evidence="7">
    <location>
        <begin position="23"/>
        <end position="131"/>
    </location>
</feature>
<comment type="cofactor">
    <cofactor evidence="1">
        <name>Fe cation</name>
        <dbReference type="ChEBI" id="CHEBI:24875"/>
    </cofactor>
</comment>
<evidence type="ECO:0000256" key="4">
    <source>
        <dbReference type="ARBA" id="ARBA00023002"/>
    </source>
</evidence>
<dbReference type="EMBL" id="JEMB01003081">
    <property type="protein sequence ID" value="KYF75875.1"/>
    <property type="molecule type" value="Genomic_DNA"/>
</dbReference>
<dbReference type="Pfam" id="PF19298">
    <property type="entry name" value="KshA_C"/>
    <property type="match status" value="1"/>
</dbReference>
<evidence type="ECO:0000256" key="5">
    <source>
        <dbReference type="ARBA" id="ARBA00023004"/>
    </source>
</evidence>
<dbReference type="PANTHER" id="PTHR21266:SF60">
    <property type="entry name" value="3-KETOSTEROID-9-ALPHA-MONOOXYGENASE, OXYGENASE COMPONENT"/>
    <property type="match status" value="1"/>
</dbReference>
<dbReference type="Gene3D" id="2.102.10.10">
    <property type="entry name" value="Rieske [2Fe-2S] iron-sulphur domain"/>
    <property type="match status" value="1"/>
</dbReference>
<evidence type="ECO:0000256" key="2">
    <source>
        <dbReference type="ARBA" id="ARBA00022714"/>
    </source>
</evidence>
<dbReference type="AlphaFoldDB" id="A0A150R6Q1"/>
<dbReference type="SUPFAM" id="SSF50022">
    <property type="entry name" value="ISP domain"/>
    <property type="match status" value="1"/>
</dbReference>
<dbReference type="InterPro" id="IPR045605">
    <property type="entry name" value="KshA-like_C"/>
</dbReference>
<sequence>MQEQAAEPKAKSSEPTEKLAASWYIALRASALGKKPVELKLFGQPLVAWRDRAGRPVIMERHCAHLGASLADGKVVDGCIQCPFHQFRYDSTGKCVHILGNGTSVPPLLQIPAAAQQNTYVTAERYGYIWIWYGSRAPMFPLPEFPYAESEKSSYRLLTFARTARTTAQRVLENVFDPQHAVSLHSMPAVSIVLNVHDDWREWPEHGAEALARAGAWFGASYDAHIESYLGSVGALASKLGLDAREMRVRLSYFPGGGVITMIINGEIIFRMLTSVTPIDVHETVWHTTFAFEKTAKIWSDAVKFVVFGLQTKATFLQDIAIFRNLKADGGRFFTRYDEGVLKFRAFYTRWVHKATLDHLDRSSAEPTLAFARA</sequence>
<gene>
    <name evidence="8" type="ORF">BE17_28265</name>
</gene>
<reference evidence="8 9" key="1">
    <citation type="submission" date="2014-02" db="EMBL/GenBank/DDBJ databases">
        <title>The small core and large imbalanced accessory genome model reveals a collaborative survival strategy of Sorangium cellulosum strains in nature.</title>
        <authorList>
            <person name="Han K."/>
            <person name="Peng R."/>
            <person name="Blom J."/>
            <person name="Li Y.-Z."/>
        </authorList>
    </citation>
    <scope>NUCLEOTIDE SEQUENCE [LARGE SCALE GENOMIC DNA]</scope>
    <source>
        <strain evidence="8 9">So0011-07</strain>
    </source>
</reference>
<evidence type="ECO:0000256" key="3">
    <source>
        <dbReference type="ARBA" id="ARBA00022723"/>
    </source>
</evidence>
<evidence type="ECO:0000256" key="1">
    <source>
        <dbReference type="ARBA" id="ARBA00001962"/>
    </source>
</evidence>
<dbReference type="GO" id="GO:0016491">
    <property type="term" value="F:oxidoreductase activity"/>
    <property type="evidence" value="ECO:0007669"/>
    <property type="project" value="UniProtKB-KW"/>
</dbReference>
<dbReference type="Pfam" id="PF00355">
    <property type="entry name" value="Rieske"/>
    <property type="match status" value="1"/>
</dbReference>
<dbReference type="InterPro" id="IPR036922">
    <property type="entry name" value="Rieske_2Fe-2S_sf"/>
</dbReference>
<keyword evidence="2" id="KW-0001">2Fe-2S</keyword>
<dbReference type="PANTHER" id="PTHR21266">
    <property type="entry name" value="IRON-SULFUR DOMAIN CONTAINING PROTEIN"/>
    <property type="match status" value="1"/>
</dbReference>
<proteinExistence type="predicted"/>
<evidence type="ECO:0000256" key="6">
    <source>
        <dbReference type="ARBA" id="ARBA00023014"/>
    </source>
</evidence>
<dbReference type="InterPro" id="IPR050584">
    <property type="entry name" value="Cholesterol_7-desaturase"/>
</dbReference>